<dbReference type="Proteomes" id="UP000324222">
    <property type="component" value="Unassembled WGS sequence"/>
</dbReference>
<evidence type="ECO:0000313" key="2">
    <source>
        <dbReference type="EMBL" id="MPC18497.1"/>
    </source>
</evidence>
<dbReference type="EMBL" id="VSRR010000685">
    <property type="protein sequence ID" value="MPC18497.1"/>
    <property type="molecule type" value="Genomic_DNA"/>
</dbReference>
<evidence type="ECO:0000313" key="3">
    <source>
        <dbReference type="Proteomes" id="UP000324222"/>
    </source>
</evidence>
<evidence type="ECO:0000256" key="1">
    <source>
        <dbReference type="SAM" id="MobiDB-lite"/>
    </source>
</evidence>
<feature type="region of interest" description="Disordered" evidence="1">
    <location>
        <begin position="75"/>
        <end position="105"/>
    </location>
</feature>
<gene>
    <name evidence="2" type="ORF">E2C01_011383</name>
</gene>
<name>A0A5B7DB57_PORTR</name>
<dbReference type="AlphaFoldDB" id="A0A5B7DB57"/>
<protein>
    <submittedName>
        <fullName evidence="2">Uncharacterized protein</fullName>
    </submittedName>
</protein>
<accession>A0A5B7DB57</accession>
<organism evidence="2 3">
    <name type="scientific">Portunus trituberculatus</name>
    <name type="common">Swimming crab</name>
    <name type="synonym">Neptunus trituberculatus</name>
    <dbReference type="NCBI Taxonomy" id="210409"/>
    <lineage>
        <taxon>Eukaryota</taxon>
        <taxon>Metazoa</taxon>
        <taxon>Ecdysozoa</taxon>
        <taxon>Arthropoda</taxon>
        <taxon>Crustacea</taxon>
        <taxon>Multicrustacea</taxon>
        <taxon>Malacostraca</taxon>
        <taxon>Eumalacostraca</taxon>
        <taxon>Eucarida</taxon>
        <taxon>Decapoda</taxon>
        <taxon>Pleocyemata</taxon>
        <taxon>Brachyura</taxon>
        <taxon>Eubrachyura</taxon>
        <taxon>Portunoidea</taxon>
        <taxon>Portunidae</taxon>
        <taxon>Portuninae</taxon>
        <taxon>Portunus</taxon>
    </lineage>
</organism>
<sequence>MAPRESNFGTVAGLHETVTWRVHETVAWKVHESVTWKGRKAAGQEQGRTGAEQDCVHTGTLAPVKISFECIGSRPRAEREQSGGNGIVDKVVSVGSGRRPRDAVI</sequence>
<keyword evidence="3" id="KW-1185">Reference proteome</keyword>
<proteinExistence type="predicted"/>
<reference evidence="2 3" key="1">
    <citation type="submission" date="2019-05" db="EMBL/GenBank/DDBJ databases">
        <title>Another draft genome of Portunus trituberculatus and its Hox gene families provides insights of decapod evolution.</title>
        <authorList>
            <person name="Jeong J.-H."/>
            <person name="Song I."/>
            <person name="Kim S."/>
            <person name="Choi T."/>
            <person name="Kim D."/>
            <person name="Ryu S."/>
            <person name="Kim W."/>
        </authorList>
    </citation>
    <scope>NUCLEOTIDE SEQUENCE [LARGE SCALE GENOMIC DNA]</scope>
    <source>
        <tissue evidence="2">Muscle</tissue>
    </source>
</reference>
<comment type="caution">
    <text evidence="2">The sequence shown here is derived from an EMBL/GenBank/DDBJ whole genome shotgun (WGS) entry which is preliminary data.</text>
</comment>